<protein>
    <submittedName>
        <fullName evidence="2">Uncharacterized protein</fullName>
    </submittedName>
</protein>
<organism evidence="2 3">
    <name type="scientific">Abeliophyllum distichum</name>
    <dbReference type="NCBI Taxonomy" id="126358"/>
    <lineage>
        <taxon>Eukaryota</taxon>
        <taxon>Viridiplantae</taxon>
        <taxon>Streptophyta</taxon>
        <taxon>Embryophyta</taxon>
        <taxon>Tracheophyta</taxon>
        <taxon>Spermatophyta</taxon>
        <taxon>Magnoliopsida</taxon>
        <taxon>eudicotyledons</taxon>
        <taxon>Gunneridae</taxon>
        <taxon>Pentapetalae</taxon>
        <taxon>asterids</taxon>
        <taxon>lamiids</taxon>
        <taxon>Lamiales</taxon>
        <taxon>Oleaceae</taxon>
        <taxon>Forsythieae</taxon>
        <taxon>Abeliophyllum</taxon>
    </lineage>
</organism>
<accession>A0ABD1TK41</accession>
<name>A0ABD1TK41_9LAMI</name>
<proteinExistence type="predicted"/>
<dbReference type="Proteomes" id="UP001604336">
    <property type="component" value="Unassembled WGS sequence"/>
</dbReference>
<dbReference type="AlphaFoldDB" id="A0ABD1TK41"/>
<reference evidence="3" key="1">
    <citation type="submission" date="2024-07" db="EMBL/GenBank/DDBJ databases">
        <title>Two chromosome-level genome assemblies of Korean endemic species Abeliophyllum distichum and Forsythia ovata (Oleaceae).</title>
        <authorList>
            <person name="Jang H."/>
        </authorList>
    </citation>
    <scope>NUCLEOTIDE SEQUENCE [LARGE SCALE GENOMIC DNA]</scope>
</reference>
<evidence type="ECO:0000313" key="1">
    <source>
        <dbReference type="EMBL" id="KAL2454549.1"/>
    </source>
</evidence>
<reference evidence="2" key="2">
    <citation type="submission" date="2024-07" db="EMBL/GenBank/DDBJ databases">
        <title>Two chromosome-level genome assemblies of Korean endemic species Abeliophyllum distichum and Forsythia ovata (Oleaceae).</title>
        <authorList>
            <person name="Mun J.H."/>
        </authorList>
    </citation>
    <scope>NUCLEOTIDE SEQUENCE</scope>
    <source>
        <strain evidence="2">KNKB198505000391</strain>
        <tissue evidence="2">Leaf</tissue>
    </source>
</reference>
<dbReference type="EMBL" id="JBFOLK010000337">
    <property type="protein sequence ID" value="KAL2454549.1"/>
    <property type="molecule type" value="Genomic_DNA"/>
</dbReference>
<dbReference type="EMBL" id="JBFOLK010000005">
    <property type="protein sequence ID" value="KAL2513104.1"/>
    <property type="molecule type" value="Genomic_DNA"/>
</dbReference>
<gene>
    <name evidence="2" type="ORF">Adt_18704</name>
    <name evidence="1" type="ORF">Adt_47951</name>
</gene>
<keyword evidence="3" id="KW-1185">Reference proteome</keyword>
<evidence type="ECO:0000313" key="2">
    <source>
        <dbReference type="EMBL" id="KAL2513104.1"/>
    </source>
</evidence>
<evidence type="ECO:0000313" key="3">
    <source>
        <dbReference type="Proteomes" id="UP001604336"/>
    </source>
</evidence>
<sequence>MVHYLHYDALVVNVEIARNALWRILVDSGVWSTLSSNNKMEVNCPSADPNLIAYLWIHKRMYRPYRQYHPIVILGEASKSAQVFLEFFVIDSRSTYNSILGWPSLKVIIPSTISP</sequence>
<comment type="caution">
    <text evidence="2">The sequence shown here is derived from an EMBL/GenBank/DDBJ whole genome shotgun (WGS) entry which is preliminary data.</text>
</comment>